<reference evidence="7 8" key="1">
    <citation type="journal article" date="2012" name="J. Bacteriol.">
        <title>Complete Genome Sequence of Paenibacillus mucilaginosus 3016, a Bacterium Functional as Microbial Fertilizer.</title>
        <authorList>
            <person name="Ma M."/>
            <person name="Wang Z."/>
            <person name="Li L."/>
            <person name="Jiang X."/>
            <person name="Guan D."/>
            <person name="Cao F."/>
            <person name="Chen H."/>
            <person name="Wang X."/>
            <person name="Shen D."/>
            <person name="Du B."/>
            <person name="Li J."/>
        </authorList>
    </citation>
    <scope>NUCLEOTIDE SEQUENCE [LARGE SCALE GENOMIC DNA]</scope>
    <source>
        <strain evidence="7 8">3016</strain>
    </source>
</reference>
<feature type="transmembrane region" description="Helical" evidence="5">
    <location>
        <begin position="207"/>
        <end position="226"/>
    </location>
</feature>
<evidence type="ECO:0000313" key="8">
    <source>
        <dbReference type="Proteomes" id="UP000007523"/>
    </source>
</evidence>
<accession>H6NSX1</accession>
<keyword evidence="3 5" id="KW-1133">Transmembrane helix</keyword>
<feature type="transmembrane region" description="Helical" evidence="5">
    <location>
        <begin position="87"/>
        <end position="105"/>
    </location>
</feature>
<dbReference type="InterPro" id="IPR007016">
    <property type="entry name" value="O-antigen_ligase-rel_domated"/>
</dbReference>
<dbReference type="Proteomes" id="UP000007523">
    <property type="component" value="Chromosome"/>
</dbReference>
<feature type="transmembrane region" description="Helical" evidence="5">
    <location>
        <begin position="513"/>
        <end position="529"/>
    </location>
</feature>
<feature type="transmembrane region" description="Helical" evidence="5">
    <location>
        <begin position="458"/>
        <end position="477"/>
    </location>
</feature>
<dbReference type="InterPro" id="IPR011990">
    <property type="entry name" value="TPR-like_helical_dom_sf"/>
</dbReference>
<dbReference type="GO" id="GO:0016020">
    <property type="term" value="C:membrane"/>
    <property type="evidence" value="ECO:0007669"/>
    <property type="project" value="UniProtKB-SubCell"/>
</dbReference>
<feature type="transmembrane region" description="Helical" evidence="5">
    <location>
        <begin position="317"/>
        <end position="334"/>
    </location>
</feature>
<dbReference type="InterPro" id="IPR051533">
    <property type="entry name" value="WaaL-like"/>
</dbReference>
<dbReference type="RefSeq" id="WP_014368364.1">
    <property type="nucleotide sequence ID" value="NC_016935.1"/>
</dbReference>
<dbReference type="PANTHER" id="PTHR37422">
    <property type="entry name" value="TEICHURONIC ACID BIOSYNTHESIS PROTEIN TUAE"/>
    <property type="match status" value="1"/>
</dbReference>
<dbReference type="STRING" id="1116391.PM3016_545"/>
<evidence type="ECO:0000313" key="7">
    <source>
        <dbReference type="EMBL" id="AFC27512.1"/>
    </source>
</evidence>
<protein>
    <submittedName>
        <fullName evidence="7">O-antigen polymerase</fullName>
    </submittedName>
</protein>
<feature type="transmembrane region" description="Helical" evidence="5">
    <location>
        <begin position="354"/>
        <end position="375"/>
    </location>
</feature>
<dbReference type="Pfam" id="PF04932">
    <property type="entry name" value="Wzy_C"/>
    <property type="match status" value="1"/>
</dbReference>
<keyword evidence="4 5" id="KW-0472">Membrane</keyword>
<feature type="transmembrane region" description="Helical" evidence="5">
    <location>
        <begin position="64"/>
        <end position="80"/>
    </location>
</feature>
<organism evidence="7 8">
    <name type="scientific">Paenibacillus mucilaginosus 3016</name>
    <dbReference type="NCBI Taxonomy" id="1116391"/>
    <lineage>
        <taxon>Bacteria</taxon>
        <taxon>Bacillati</taxon>
        <taxon>Bacillota</taxon>
        <taxon>Bacilli</taxon>
        <taxon>Bacillales</taxon>
        <taxon>Paenibacillaceae</taxon>
        <taxon>Paenibacillus</taxon>
    </lineage>
</organism>
<feature type="transmembrane region" description="Helical" evidence="5">
    <location>
        <begin position="26"/>
        <end position="44"/>
    </location>
</feature>
<keyword evidence="8" id="KW-1185">Reference proteome</keyword>
<name>H6NSX1_9BACL</name>
<feature type="transmembrane region" description="Helical" evidence="5">
    <location>
        <begin position="489"/>
        <end position="507"/>
    </location>
</feature>
<comment type="subcellular location">
    <subcellularLocation>
        <location evidence="1">Membrane</location>
        <topology evidence="1">Multi-pass membrane protein</topology>
    </subcellularLocation>
</comment>
<evidence type="ECO:0000256" key="2">
    <source>
        <dbReference type="ARBA" id="ARBA00022692"/>
    </source>
</evidence>
<feature type="transmembrane region" description="Helical" evidence="5">
    <location>
        <begin position="549"/>
        <end position="567"/>
    </location>
</feature>
<dbReference type="HOGENOM" id="CLU_011929_0_0_9"/>
<feature type="transmembrane region" description="Helical" evidence="5">
    <location>
        <begin position="278"/>
        <end position="297"/>
    </location>
</feature>
<dbReference type="KEGG" id="pmq:PM3016_545"/>
<evidence type="ECO:0000259" key="6">
    <source>
        <dbReference type="Pfam" id="PF04932"/>
    </source>
</evidence>
<dbReference type="PANTHER" id="PTHR37422:SF13">
    <property type="entry name" value="LIPOPOLYSACCHARIDE BIOSYNTHESIS PROTEIN PA4999-RELATED"/>
    <property type="match status" value="1"/>
</dbReference>
<dbReference type="EMBL" id="CP003235">
    <property type="protein sequence ID" value="AFC27512.1"/>
    <property type="molecule type" value="Genomic_DNA"/>
</dbReference>
<feature type="domain" description="O-antigen ligase-related" evidence="6">
    <location>
        <begin position="314"/>
        <end position="466"/>
    </location>
</feature>
<feature type="transmembrane region" description="Helical" evidence="5">
    <location>
        <begin position="117"/>
        <end position="136"/>
    </location>
</feature>
<evidence type="ECO:0000256" key="1">
    <source>
        <dbReference type="ARBA" id="ARBA00004141"/>
    </source>
</evidence>
<dbReference type="SUPFAM" id="SSF48452">
    <property type="entry name" value="TPR-like"/>
    <property type="match status" value="1"/>
</dbReference>
<feature type="transmembrane region" description="Helical" evidence="5">
    <location>
        <begin position="148"/>
        <end position="166"/>
    </location>
</feature>
<feature type="transmembrane region" description="Helical" evidence="5">
    <location>
        <begin position="255"/>
        <end position="271"/>
    </location>
</feature>
<dbReference type="Gene3D" id="1.25.40.10">
    <property type="entry name" value="Tetratricopeptide repeat domain"/>
    <property type="match status" value="1"/>
</dbReference>
<keyword evidence="2 5" id="KW-0812">Transmembrane</keyword>
<feature type="transmembrane region" description="Helical" evidence="5">
    <location>
        <begin position="231"/>
        <end position="249"/>
    </location>
</feature>
<evidence type="ECO:0000256" key="5">
    <source>
        <dbReference type="SAM" id="Phobius"/>
    </source>
</evidence>
<evidence type="ECO:0000256" key="3">
    <source>
        <dbReference type="ARBA" id="ARBA00022989"/>
    </source>
</evidence>
<sequence length="827" mass="94155">MNQKKQHSTYAAGLQKQTQEFEKSSIVFWLLSTITVVFLFWSPFQRGLFNGNNFDFEAPIYSSFVWSSIIIILLSIFLYFQWSLQRLSDIAAVWIWAIPATYYISSFSAASTNFAMNMVYIQLVYATFFLTAYYLAKTELGTSILRNAFMTSAYFIVLFGMMNWLGNKETAFSLVKWFASAMKDNFYLHAVMEDSNGPRLTSVFQYANTYAGFLIGVLFCSVFLLINSSKWYSVGIHSFMVVPIIISFFVTLSRGGFVILPAVLLLVLPFLKPQRQVMYLLHLLISFILSFTILTKLTTIGVTQFRGYNTALASSGWLSLLLVSLLYTGISIILQRYVSPWVDQRLNGMTNKRWGHFVLPLAAVILGGIGVSLLLTDSGITKLLPENIRIRVENINFQQHSVLERGTFYMDAMKLVSDYPLVGAGGGAWAALYEKYQNNPYTSRQAHNFYLQYLTESGILGLTVFLVLLILVFYIFIKNYIKQDEQQRNRRFIFYIISISLLVHSALDFDLSYVYLGLLLFLSLGTLIATDSNELSTTWKDKFSAKGKWVYPSIILLVSLIFFFRSIQMVNANSNFNQSRALGSSGQSSLTEILTPLNSALSKQPSHPDYVLQKVALLLQAYNQTKDEKYFTEADTLLQQARQKEPSNYFLTERQIYNYITKEKTQKALELANTELNNFPWKVELYELSISLNTDLGHKARESGNAQQQNQHWDAALATLKQFEEKQKHLATLPKEQGQGNPFNITPRMSLALGQIYFFRGNHAEAENKFKNSIGGSLDDAAVVQNIRWYLAALQKQGKNDQPLMDKLLAKDPTEKQKIESLVNAKL</sequence>
<evidence type="ECO:0000256" key="4">
    <source>
        <dbReference type="ARBA" id="ARBA00023136"/>
    </source>
</evidence>
<dbReference type="AlphaFoldDB" id="H6NSX1"/>
<proteinExistence type="predicted"/>
<gene>
    <name evidence="7" type="ORF">PM3016_545</name>
</gene>